<reference evidence="14 15" key="1">
    <citation type="journal article" date="2024" name="Insects">
        <title>An Improved Chromosome-Level Genome Assembly of the Firefly Pyrocoelia pectoralis.</title>
        <authorList>
            <person name="Fu X."/>
            <person name="Meyer-Rochow V.B."/>
            <person name="Ballantyne L."/>
            <person name="Zhu X."/>
        </authorList>
    </citation>
    <scope>NUCLEOTIDE SEQUENCE [LARGE SCALE GENOMIC DNA]</scope>
    <source>
        <strain evidence="14">XCY_ONT2</strain>
    </source>
</reference>
<dbReference type="InterPro" id="IPR032319">
    <property type="entry name" value="CLP1_P"/>
</dbReference>
<evidence type="ECO:0000256" key="6">
    <source>
        <dbReference type="ARBA" id="ARBA00022777"/>
    </source>
</evidence>
<evidence type="ECO:0000256" key="2">
    <source>
        <dbReference type="ARBA" id="ARBA00011003"/>
    </source>
</evidence>
<evidence type="ECO:0000256" key="7">
    <source>
        <dbReference type="ARBA" id="ARBA00022840"/>
    </source>
</evidence>
<dbReference type="InterPro" id="IPR027417">
    <property type="entry name" value="P-loop_NTPase"/>
</dbReference>
<feature type="region of interest" description="Disordered" evidence="10">
    <location>
        <begin position="106"/>
        <end position="144"/>
    </location>
</feature>
<dbReference type="Gene3D" id="3.40.50.300">
    <property type="entry name" value="P-loop containing nucleotide triphosphate hydrolases"/>
    <property type="match status" value="1"/>
</dbReference>
<dbReference type="Pfam" id="PF25467">
    <property type="entry name" value="NOL9_C"/>
    <property type="match status" value="1"/>
</dbReference>
<evidence type="ECO:0000256" key="3">
    <source>
        <dbReference type="ARBA" id="ARBA00022552"/>
    </source>
</evidence>
<comment type="subcellular location">
    <subcellularLocation>
        <location evidence="1">Nucleus</location>
        <location evidence="1">Nucleolus</location>
    </subcellularLocation>
</comment>
<keyword evidence="3" id="KW-0698">rRNA processing</keyword>
<dbReference type="AlphaFoldDB" id="A0AAN7VII0"/>
<dbReference type="EMBL" id="JAVRBK010000001">
    <property type="protein sequence ID" value="KAK5649600.1"/>
    <property type="molecule type" value="Genomic_DNA"/>
</dbReference>
<name>A0AAN7VII0_9COLE</name>
<comment type="caution">
    <text evidence="14">The sequence shown here is derived from an EMBL/GenBank/DDBJ whole genome shotgun (WGS) entry which is preliminary data.</text>
</comment>
<dbReference type="SUPFAM" id="SSF52540">
    <property type="entry name" value="P-loop containing nucleoside triphosphate hydrolases"/>
    <property type="match status" value="1"/>
</dbReference>
<dbReference type="GO" id="GO:0005730">
    <property type="term" value="C:nucleolus"/>
    <property type="evidence" value="ECO:0007669"/>
    <property type="project" value="UniProtKB-SubCell"/>
</dbReference>
<dbReference type="Proteomes" id="UP001329430">
    <property type="component" value="Chromosome 1"/>
</dbReference>
<dbReference type="Pfam" id="PF16575">
    <property type="entry name" value="CLP1_P"/>
    <property type="match status" value="1"/>
</dbReference>
<evidence type="ECO:0000313" key="14">
    <source>
        <dbReference type="EMBL" id="KAK5649600.1"/>
    </source>
</evidence>
<keyword evidence="8" id="KW-0539">Nucleus</keyword>
<proteinExistence type="inferred from homology"/>
<evidence type="ECO:0000256" key="1">
    <source>
        <dbReference type="ARBA" id="ARBA00004604"/>
    </source>
</evidence>
<evidence type="ECO:0000256" key="10">
    <source>
        <dbReference type="SAM" id="MobiDB-lite"/>
    </source>
</evidence>
<keyword evidence="6" id="KW-0418">Kinase</keyword>
<dbReference type="Pfam" id="PF24419">
    <property type="entry name" value="Cupin_NOL9"/>
    <property type="match status" value="1"/>
</dbReference>
<keyword evidence="5" id="KW-0547">Nucleotide-binding</keyword>
<dbReference type="GO" id="GO:0000448">
    <property type="term" value="P:cleavage in ITS2 between 5.8S rRNA and LSU-rRNA of tricistronic rRNA transcript (SSU-rRNA, 5.8S rRNA, LSU-rRNA)"/>
    <property type="evidence" value="ECO:0007669"/>
    <property type="project" value="TreeGrafter"/>
</dbReference>
<evidence type="ECO:0000256" key="4">
    <source>
        <dbReference type="ARBA" id="ARBA00022679"/>
    </source>
</evidence>
<dbReference type="GO" id="GO:0051731">
    <property type="term" value="F:polynucleotide 5'-hydroxyl-kinase activity"/>
    <property type="evidence" value="ECO:0007669"/>
    <property type="project" value="InterPro"/>
</dbReference>
<feature type="region of interest" description="Disordered" evidence="10">
    <location>
        <begin position="1"/>
        <end position="46"/>
    </location>
</feature>
<feature type="domain" description="NOL9 N-terminal" evidence="12">
    <location>
        <begin position="158"/>
        <end position="296"/>
    </location>
</feature>
<dbReference type="InterPro" id="IPR057573">
    <property type="entry name" value="NOL9_N"/>
</dbReference>
<dbReference type="PANTHER" id="PTHR12755">
    <property type="entry name" value="CLEAVAGE/POLYADENYLATION FACTOR IA SUBUNIT CLP1P"/>
    <property type="match status" value="1"/>
</dbReference>
<organism evidence="14 15">
    <name type="scientific">Pyrocoelia pectoralis</name>
    <dbReference type="NCBI Taxonomy" id="417401"/>
    <lineage>
        <taxon>Eukaryota</taxon>
        <taxon>Metazoa</taxon>
        <taxon>Ecdysozoa</taxon>
        <taxon>Arthropoda</taxon>
        <taxon>Hexapoda</taxon>
        <taxon>Insecta</taxon>
        <taxon>Pterygota</taxon>
        <taxon>Neoptera</taxon>
        <taxon>Endopterygota</taxon>
        <taxon>Coleoptera</taxon>
        <taxon>Polyphaga</taxon>
        <taxon>Elateriformia</taxon>
        <taxon>Elateroidea</taxon>
        <taxon>Lampyridae</taxon>
        <taxon>Lampyrinae</taxon>
        <taxon>Pyrocoelia</taxon>
    </lineage>
</organism>
<dbReference type="InterPro" id="IPR045116">
    <property type="entry name" value="Clp1/Grc3"/>
</dbReference>
<dbReference type="GO" id="GO:0005524">
    <property type="term" value="F:ATP binding"/>
    <property type="evidence" value="ECO:0007669"/>
    <property type="project" value="UniProtKB-KW"/>
</dbReference>
<keyword evidence="15" id="KW-1185">Reference proteome</keyword>
<accession>A0AAN7VII0</accession>
<protein>
    <recommendedName>
        <fullName evidence="9">Polynucleotide 5'-hydroxyl-kinase NOL9</fullName>
    </recommendedName>
</protein>
<evidence type="ECO:0000259" key="12">
    <source>
        <dbReference type="Pfam" id="PF24419"/>
    </source>
</evidence>
<sequence length="662" mass="74754">MDTQEKQPVAYEQSERKPKKRNSVKFEHGNNKLKKYHLPNSHTNHNEKPQLMLETITSAKMEPHHFDGGEILLEESQQQCDPFIKHSDKCNNYIVEELNFDSNECNEKMSRNDTNGDDDLHSDNSFDHSSSMNSEDKNEEIDLQTERNNKMCSVVKKNTIEFLHLHNALIVILPTTSTAYFYGLMNVQVLHGVVEVLGYTLTNSHNSQELYSPRGSSYLYLKSGTCGDSINKPFIQETLKEHTDPCDIISLCNNIENTSAVILCKRINNAKINFLIEHIAQQIFPNTNNIQCNFNVDQEHSNLLEINPELDPIIKSMNSNTRTLLSGGKGVGKSTALRYIINKLLLRYKKVLVIDLDPGQPEFTIPGCLSATIVYDPVFGPNYTHLREPYKSVFVSNIDISAKPLDYLKNVRLLISLCEHVTPMPTIINYMGYTRGFGLNIFSSVVGCVKPSSIINILSSNPARNFSSRLSHRLIYQSAQTLTPNVKKLTNYEIITIPSMTDKNMGWTLEPRKIREMCVLCYFGTTVLNTQKYITDVTSHTYKVEFSAVNLISDDKVVTPAVVNANLVAMCKSSLACASYECYGWGIVRAVDYESKEFYIITPISRDNLELVDSLVLGSVTLPPSMYMASDRVEGTVPYVSKGILPVFGKLTKRSYLPKEHC</sequence>
<evidence type="ECO:0000259" key="11">
    <source>
        <dbReference type="Pfam" id="PF16575"/>
    </source>
</evidence>
<feature type="domain" description="Clp1 P-loop" evidence="11">
    <location>
        <begin position="327"/>
        <end position="477"/>
    </location>
</feature>
<gene>
    <name evidence="14" type="ORF">RI129_000629</name>
</gene>
<dbReference type="InterPro" id="IPR057570">
    <property type="entry name" value="NOL9_C"/>
</dbReference>
<evidence type="ECO:0000313" key="15">
    <source>
        <dbReference type="Proteomes" id="UP001329430"/>
    </source>
</evidence>
<evidence type="ECO:0000256" key="9">
    <source>
        <dbReference type="ARBA" id="ARBA00071212"/>
    </source>
</evidence>
<evidence type="ECO:0000256" key="5">
    <source>
        <dbReference type="ARBA" id="ARBA00022741"/>
    </source>
</evidence>
<evidence type="ECO:0000256" key="8">
    <source>
        <dbReference type="ARBA" id="ARBA00023242"/>
    </source>
</evidence>
<dbReference type="PANTHER" id="PTHR12755:SF3">
    <property type="entry name" value="POLYNUCLEOTIDE 5'-HYDROXYL-KINASE NOL9"/>
    <property type="match status" value="1"/>
</dbReference>
<comment type="similarity">
    <text evidence="2">Belongs to the Clp1 family. NOL9/GRC3 subfamily.</text>
</comment>
<keyword evidence="4" id="KW-0808">Transferase</keyword>
<keyword evidence="7" id="KW-0067">ATP-binding</keyword>
<evidence type="ECO:0000259" key="13">
    <source>
        <dbReference type="Pfam" id="PF25467"/>
    </source>
</evidence>
<feature type="domain" description="NOL9 C-terminal" evidence="13">
    <location>
        <begin position="542"/>
        <end position="623"/>
    </location>
</feature>